<dbReference type="GO" id="GO:0010508">
    <property type="term" value="P:positive regulation of autophagy"/>
    <property type="evidence" value="ECO:0007669"/>
    <property type="project" value="TreeGrafter"/>
</dbReference>
<evidence type="ECO:0000313" key="3">
    <source>
        <dbReference type="Proteomes" id="UP000271098"/>
    </source>
</evidence>
<dbReference type="PANTHER" id="PTHR13179">
    <property type="entry name" value="DEP DOMAIN CONTAINING PROTEIN 5"/>
    <property type="match status" value="1"/>
</dbReference>
<feature type="domain" description="Vacuolar membrane-associated protein Iml1 N-terminal" evidence="1">
    <location>
        <begin position="69"/>
        <end position="138"/>
    </location>
</feature>
<dbReference type="GO" id="GO:0034198">
    <property type="term" value="P:cellular response to amino acid starvation"/>
    <property type="evidence" value="ECO:0007669"/>
    <property type="project" value="TreeGrafter"/>
</dbReference>
<dbReference type="WBParaSite" id="GPUH_0000786701-mRNA-1">
    <property type="protein sequence ID" value="GPUH_0000786701-mRNA-1"/>
    <property type="gene ID" value="GPUH_0000786701"/>
</dbReference>
<protein>
    <submittedName>
        <fullName evidence="4">NARG2_C domain-containing protein</fullName>
    </submittedName>
</protein>
<dbReference type="GO" id="GO:1904262">
    <property type="term" value="P:negative regulation of TORC1 signaling"/>
    <property type="evidence" value="ECO:0007669"/>
    <property type="project" value="TreeGrafter"/>
</dbReference>
<gene>
    <name evidence="2" type="ORF">GPUH_LOCUS7855</name>
</gene>
<reference evidence="4" key="1">
    <citation type="submission" date="2016-06" db="UniProtKB">
        <authorList>
            <consortium name="WormBaseParasite"/>
        </authorList>
    </citation>
    <scope>IDENTIFICATION</scope>
</reference>
<proteinExistence type="predicted"/>
<dbReference type="InterPro" id="IPR048255">
    <property type="entry name" value="IML1_N"/>
</dbReference>
<evidence type="ECO:0000313" key="2">
    <source>
        <dbReference type="EMBL" id="VDK59913.1"/>
    </source>
</evidence>
<dbReference type="OrthoDB" id="438939at2759"/>
<reference evidence="2 3" key="2">
    <citation type="submission" date="2018-11" db="EMBL/GenBank/DDBJ databases">
        <authorList>
            <consortium name="Pathogen Informatics"/>
        </authorList>
    </citation>
    <scope>NUCLEOTIDE SEQUENCE [LARGE SCALE GENOMIC DNA]</scope>
</reference>
<dbReference type="GO" id="GO:0005096">
    <property type="term" value="F:GTPase activator activity"/>
    <property type="evidence" value="ECO:0007669"/>
    <property type="project" value="InterPro"/>
</dbReference>
<name>A0A183DGL7_9BILA</name>
<evidence type="ECO:0000259" key="1">
    <source>
        <dbReference type="Pfam" id="PF12257"/>
    </source>
</evidence>
<dbReference type="Pfam" id="PF12257">
    <property type="entry name" value="IML1"/>
    <property type="match status" value="1"/>
</dbReference>
<dbReference type="GO" id="GO:0005765">
    <property type="term" value="C:lysosomal membrane"/>
    <property type="evidence" value="ECO:0007669"/>
    <property type="project" value="TreeGrafter"/>
</dbReference>
<dbReference type="InterPro" id="IPR027244">
    <property type="entry name" value="IML1"/>
</dbReference>
<dbReference type="Proteomes" id="UP000271098">
    <property type="component" value="Unassembled WGS sequence"/>
</dbReference>
<dbReference type="PANTHER" id="PTHR13179:SF8">
    <property type="entry name" value="GATOR COMPLEX PROTEIN DEPDC5"/>
    <property type="match status" value="1"/>
</dbReference>
<dbReference type="EMBL" id="UYRT01021356">
    <property type="protein sequence ID" value="VDK59913.1"/>
    <property type="molecule type" value="Genomic_DNA"/>
</dbReference>
<dbReference type="AlphaFoldDB" id="A0A183DGL7"/>
<evidence type="ECO:0000313" key="4">
    <source>
        <dbReference type="WBParaSite" id="GPUH_0000786701-mRNA-1"/>
    </source>
</evidence>
<accession>A0A183DGL7</accession>
<dbReference type="GO" id="GO:1990130">
    <property type="term" value="C:GATOR1 complex"/>
    <property type="evidence" value="ECO:0007669"/>
    <property type="project" value="TreeGrafter"/>
</dbReference>
<sequence>MEYHYSMISSPFLEQPCYVQHVYEDPEGGSSRERRIYVEKSIADAFALSQNQCVAVKIIEKKEVLLDNIEVTIKERFVSRSDMWRYRSCLLDTCAYRGKKMDWLLAPSTVCNLWAKGEMVKSGYVSEDTRVVFRSASAT</sequence>
<organism evidence="4">
    <name type="scientific">Gongylonema pulchrum</name>
    <dbReference type="NCBI Taxonomy" id="637853"/>
    <lineage>
        <taxon>Eukaryota</taxon>
        <taxon>Metazoa</taxon>
        <taxon>Ecdysozoa</taxon>
        <taxon>Nematoda</taxon>
        <taxon>Chromadorea</taxon>
        <taxon>Rhabditida</taxon>
        <taxon>Spirurina</taxon>
        <taxon>Spiruromorpha</taxon>
        <taxon>Spiruroidea</taxon>
        <taxon>Gongylonematidae</taxon>
        <taxon>Gongylonema</taxon>
    </lineage>
</organism>
<keyword evidence="3" id="KW-1185">Reference proteome</keyword>